<accession>A0A4Y8JVA2</accession>
<evidence type="ECO:0000313" key="1">
    <source>
        <dbReference type="EMBL" id="TFD30548.1"/>
    </source>
</evidence>
<proteinExistence type="predicted"/>
<protein>
    <submittedName>
        <fullName evidence="1">Uncharacterized protein</fullName>
    </submittedName>
</protein>
<comment type="caution">
    <text evidence="1">The sequence shown here is derived from an EMBL/GenBank/DDBJ whole genome shotgun (WGS) entry which is preliminary data.</text>
</comment>
<gene>
    <name evidence="1" type="ORF">E3T49_07905</name>
</gene>
<sequence>MRHNEITHKSGLVLVRDVVAIAQDDRPLRRDESAGARERIRRGAYVDEALWAAMTPAERYRARIMAVVRTRRRMPVVAYDSAAALWGYP</sequence>
<dbReference type="AlphaFoldDB" id="A0A4Y8JVA2"/>
<dbReference type="OrthoDB" id="5517693at2"/>
<dbReference type="EMBL" id="SOHA01000021">
    <property type="protein sequence ID" value="TFD30548.1"/>
    <property type="molecule type" value="Genomic_DNA"/>
</dbReference>
<keyword evidence="2" id="KW-1185">Reference proteome</keyword>
<reference evidence="1 2" key="1">
    <citation type="submission" date="2019-03" db="EMBL/GenBank/DDBJ databases">
        <title>Genomics of glacier-inhabiting Cryobacterium strains.</title>
        <authorList>
            <person name="Liu Q."/>
            <person name="Xin Y.-H."/>
        </authorList>
    </citation>
    <scope>NUCLEOTIDE SEQUENCE [LARGE SCALE GENOMIC DNA]</scope>
    <source>
        <strain evidence="1 2">TMT1-51</strain>
    </source>
</reference>
<name>A0A4Y8JVA2_9MICO</name>
<evidence type="ECO:0000313" key="2">
    <source>
        <dbReference type="Proteomes" id="UP000297472"/>
    </source>
</evidence>
<dbReference type="Proteomes" id="UP000297472">
    <property type="component" value="Unassembled WGS sequence"/>
</dbReference>
<dbReference type="RefSeq" id="WP_134424416.1">
    <property type="nucleotide sequence ID" value="NZ_SOHA01000021.1"/>
</dbReference>
<organism evidence="1 2">
    <name type="scientific">Cryobacterium cryoconiti</name>
    <dbReference type="NCBI Taxonomy" id="1259239"/>
    <lineage>
        <taxon>Bacteria</taxon>
        <taxon>Bacillati</taxon>
        <taxon>Actinomycetota</taxon>
        <taxon>Actinomycetes</taxon>
        <taxon>Micrococcales</taxon>
        <taxon>Microbacteriaceae</taxon>
        <taxon>Cryobacterium</taxon>
    </lineage>
</organism>